<protein>
    <submittedName>
        <fullName evidence="1">Uncharacterized protein</fullName>
    </submittedName>
</protein>
<dbReference type="AlphaFoldDB" id="A0AAU7Q4K9"/>
<dbReference type="EMBL" id="CP157947">
    <property type="protein sequence ID" value="XBS68090.1"/>
    <property type="molecule type" value="Genomic_DNA"/>
</dbReference>
<evidence type="ECO:0000313" key="1">
    <source>
        <dbReference type="EMBL" id="XBS68090.1"/>
    </source>
</evidence>
<accession>A0AAU7Q4K9</accession>
<reference evidence="1" key="1">
    <citation type="submission" date="2024-06" db="EMBL/GenBank/DDBJ databases">
        <authorList>
            <person name="Coelho C."/>
            <person name="Bento M."/>
            <person name="Garcia E."/>
            <person name="Camelo A."/>
            <person name="Brandao I."/>
            <person name="Espirito Santo C."/>
            <person name="Trovao J."/>
            <person name="Verissimo A."/>
            <person name="Costa J."/>
            <person name="Tiago I."/>
        </authorList>
    </citation>
    <scope>NUCLEOTIDE SEQUENCE</scope>
    <source>
        <strain evidence="1">KWT182</strain>
    </source>
</reference>
<proteinExistence type="predicted"/>
<gene>
    <name evidence="1" type="ORF">ABK905_14600</name>
</gene>
<name>A0AAU7Q4K9_9GAMM</name>
<organism evidence="1">
    <name type="scientific">Acerihabitans sp. KWT182</name>
    <dbReference type="NCBI Taxonomy" id="3157919"/>
    <lineage>
        <taxon>Bacteria</taxon>
        <taxon>Pseudomonadati</taxon>
        <taxon>Pseudomonadota</taxon>
        <taxon>Gammaproteobacteria</taxon>
        <taxon>Enterobacterales</taxon>
        <taxon>Pectobacteriaceae</taxon>
        <taxon>Acerihabitans</taxon>
    </lineage>
</organism>
<sequence length="100" mass="11028">MMHTIKSAEAIINQNNNSTASLTPQDAVACPLTHVIKVGNSPESILRHIPAITEKIAAYLKEPDYSRFVGAIKGTSLRSLDEIYQAYLKKKFLSRRSASP</sequence>